<reference evidence="1 2" key="2">
    <citation type="journal article" date="2022" name="Mol. Ecol. Resour.">
        <title>The genomes of chicory, endive, great burdock and yacon provide insights into Asteraceae paleo-polyploidization history and plant inulin production.</title>
        <authorList>
            <person name="Fan W."/>
            <person name="Wang S."/>
            <person name="Wang H."/>
            <person name="Wang A."/>
            <person name="Jiang F."/>
            <person name="Liu H."/>
            <person name="Zhao H."/>
            <person name="Xu D."/>
            <person name="Zhang Y."/>
        </authorList>
    </citation>
    <scope>NUCLEOTIDE SEQUENCE [LARGE SCALE GENOMIC DNA]</scope>
    <source>
        <strain evidence="2">cv. Punajuju</strain>
        <tissue evidence="1">Leaves</tissue>
    </source>
</reference>
<accession>A0ACB8ZKG5</accession>
<dbReference type="EMBL" id="CM042016">
    <property type="protein sequence ID" value="KAI3698444.1"/>
    <property type="molecule type" value="Genomic_DNA"/>
</dbReference>
<gene>
    <name evidence="1" type="ORF">L2E82_41994</name>
</gene>
<keyword evidence="2" id="KW-1185">Reference proteome</keyword>
<protein>
    <submittedName>
        <fullName evidence="1">Uncharacterized protein</fullName>
    </submittedName>
</protein>
<proteinExistence type="predicted"/>
<sequence>MLQELHTARYLTLSADVIECFSSFPYLLASHPSPFSNLISLTIDYSMKRDAYKVNMSSQGAINFFLENSPNAKLILELPKVRSRS</sequence>
<comment type="caution">
    <text evidence="1">The sequence shown here is derived from an EMBL/GenBank/DDBJ whole genome shotgun (WGS) entry which is preliminary data.</text>
</comment>
<name>A0ACB8ZKG5_CICIN</name>
<evidence type="ECO:0000313" key="2">
    <source>
        <dbReference type="Proteomes" id="UP001055811"/>
    </source>
</evidence>
<reference evidence="2" key="1">
    <citation type="journal article" date="2022" name="Mol. Ecol. Resour.">
        <title>The genomes of chicory, endive, great burdock and yacon provide insights into Asteraceae palaeo-polyploidization history and plant inulin production.</title>
        <authorList>
            <person name="Fan W."/>
            <person name="Wang S."/>
            <person name="Wang H."/>
            <person name="Wang A."/>
            <person name="Jiang F."/>
            <person name="Liu H."/>
            <person name="Zhao H."/>
            <person name="Xu D."/>
            <person name="Zhang Y."/>
        </authorList>
    </citation>
    <scope>NUCLEOTIDE SEQUENCE [LARGE SCALE GENOMIC DNA]</scope>
    <source>
        <strain evidence="2">cv. Punajuju</strain>
    </source>
</reference>
<evidence type="ECO:0000313" key="1">
    <source>
        <dbReference type="EMBL" id="KAI3698444.1"/>
    </source>
</evidence>
<dbReference type="Proteomes" id="UP001055811">
    <property type="component" value="Linkage Group LG08"/>
</dbReference>
<organism evidence="1 2">
    <name type="scientific">Cichorium intybus</name>
    <name type="common">Chicory</name>
    <dbReference type="NCBI Taxonomy" id="13427"/>
    <lineage>
        <taxon>Eukaryota</taxon>
        <taxon>Viridiplantae</taxon>
        <taxon>Streptophyta</taxon>
        <taxon>Embryophyta</taxon>
        <taxon>Tracheophyta</taxon>
        <taxon>Spermatophyta</taxon>
        <taxon>Magnoliopsida</taxon>
        <taxon>eudicotyledons</taxon>
        <taxon>Gunneridae</taxon>
        <taxon>Pentapetalae</taxon>
        <taxon>asterids</taxon>
        <taxon>campanulids</taxon>
        <taxon>Asterales</taxon>
        <taxon>Asteraceae</taxon>
        <taxon>Cichorioideae</taxon>
        <taxon>Cichorieae</taxon>
        <taxon>Cichoriinae</taxon>
        <taxon>Cichorium</taxon>
    </lineage>
</organism>